<dbReference type="OrthoDB" id="9178397at2"/>
<dbReference type="PANTHER" id="PTHR30537:SF26">
    <property type="entry name" value="GLYCINE CLEAVAGE SYSTEM TRANSCRIPTIONAL ACTIVATOR"/>
    <property type="match status" value="1"/>
</dbReference>
<dbReference type="InterPro" id="IPR058163">
    <property type="entry name" value="LysR-type_TF_proteobact-type"/>
</dbReference>
<dbReference type="AlphaFoldDB" id="A0A1W6ZJE1"/>
<evidence type="ECO:0000256" key="4">
    <source>
        <dbReference type="ARBA" id="ARBA00023163"/>
    </source>
</evidence>
<keyword evidence="3" id="KW-0238">DNA-binding</keyword>
<dbReference type="FunFam" id="1.10.10.10:FF:000001">
    <property type="entry name" value="LysR family transcriptional regulator"/>
    <property type="match status" value="1"/>
</dbReference>
<gene>
    <name evidence="6" type="ORF">CAL15_13550</name>
</gene>
<name>A0A1W6ZJE1_9BORD</name>
<dbReference type="GO" id="GO:0003700">
    <property type="term" value="F:DNA-binding transcription factor activity"/>
    <property type="evidence" value="ECO:0007669"/>
    <property type="project" value="InterPro"/>
</dbReference>
<dbReference type="InterPro" id="IPR000847">
    <property type="entry name" value="LysR_HTH_N"/>
</dbReference>
<dbReference type="SUPFAM" id="SSF46785">
    <property type="entry name" value="Winged helix' DNA-binding domain"/>
    <property type="match status" value="1"/>
</dbReference>
<dbReference type="GO" id="GO:0006351">
    <property type="term" value="P:DNA-templated transcription"/>
    <property type="evidence" value="ECO:0007669"/>
    <property type="project" value="TreeGrafter"/>
</dbReference>
<dbReference type="InterPro" id="IPR036390">
    <property type="entry name" value="WH_DNA-bd_sf"/>
</dbReference>
<evidence type="ECO:0000256" key="2">
    <source>
        <dbReference type="ARBA" id="ARBA00023015"/>
    </source>
</evidence>
<keyword evidence="4" id="KW-0804">Transcription</keyword>
<dbReference type="InterPro" id="IPR005119">
    <property type="entry name" value="LysR_subst-bd"/>
</dbReference>
<dbReference type="Pfam" id="PF00126">
    <property type="entry name" value="HTH_1"/>
    <property type="match status" value="1"/>
</dbReference>
<dbReference type="PANTHER" id="PTHR30537">
    <property type="entry name" value="HTH-TYPE TRANSCRIPTIONAL REGULATOR"/>
    <property type="match status" value="1"/>
</dbReference>
<dbReference type="Proteomes" id="UP000194161">
    <property type="component" value="Chromosome"/>
</dbReference>
<comment type="similarity">
    <text evidence="1">Belongs to the LysR transcriptional regulatory family.</text>
</comment>
<dbReference type="PROSITE" id="PS50931">
    <property type="entry name" value="HTH_LYSR"/>
    <property type="match status" value="1"/>
</dbReference>
<evidence type="ECO:0000256" key="3">
    <source>
        <dbReference type="ARBA" id="ARBA00023125"/>
    </source>
</evidence>
<protein>
    <submittedName>
        <fullName evidence="6">LysR family transcriptional regulator</fullName>
    </submittedName>
</protein>
<dbReference type="GO" id="GO:0043565">
    <property type="term" value="F:sequence-specific DNA binding"/>
    <property type="evidence" value="ECO:0007669"/>
    <property type="project" value="TreeGrafter"/>
</dbReference>
<dbReference type="STRING" id="463040.CAL15_13550"/>
<dbReference type="PRINTS" id="PR00039">
    <property type="entry name" value="HTHLYSR"/>
</dbReference>
<accession>A0A1W6ZJE1</accession>
<dbReference type="Gene3D" id="3.40.190.10">
    <property type="entry name" value="Periplasmic binding protein-like II"/>
    <property type="match status" value="2"/>
</dbReference>
<dbReference type="SUPFAM" id="SSF53850">
    <property type="entry name" value="Periplasmic binding protein-like II"/>
    <property type="match status" value="1"/>
</dbReference>
<evidence type="ECO:0000313" key="7">
    <source>
        <dbReference type="Proteomes" id="UP000194161"/>
    </source>
</evidence>
<sequence length="297" mass="32752">MRNGIPNLSALQAFEATARLGSFSRAAEELALTHSAVYRQVASLEARLGVQLFTRVRRRIVLTDHGAEYAGRIRHHLDQIEKDTFGLVSRTGMGRSIHVAVVPTLATTWLIPRLADFQRLQPDITVSLSVRTLPFQFKDQPFDAALYHGDGLWPGTQGVLLFPERELVPVCAPHLAEGGKRPRAGALALPHLHLSSRPDAWRHWYEANQLPYGPSAAGGPRYELFTMVMAAVQAGLGVGLIPRFLAQPALDAGMLAMPVPQALAVEQGYYFGYPRRDERSEALKVFETWLKSTAATP</sequence>
<keyword evidence="2" id="KW-0805">Transcription regulation</keyword>
<reference evidence="6 7" key="1">
    <citation type="submission" date="2017-05" db="EMBL/GenBank/DDBJ databases">
        <title>Complete and WGS of Bordetella genogroups.</title>
        <authorList>
            <person name="Spilker T."/>
            <person name="LiPuma J."/>
        </authorList>
    </citation>
    <scope>NUCLEOTIDE SEQUENCE [LARGE SCALE GENOMIC DNA]</scope>
    <source>
        <strain evidence="6 7">AU7206</strain>
    </source>
</reference>
<dbReference type="KEGG" id="bgm:CAL15_13550"/>
<proteinExistence type="inferred from homology"/>
<dbReference type="Pfam" id="PF03466">
    <property type="entry name" value="LysR_substrate"/>
    <property type="match status" value="1"/>
</dbReference>
<evidence type="ECO:0000256" key="1">
    <source>
        <dbReference type="ARBA" id="ARBA00009437"/>
    </source>
</evidence>
<dbReference type="EMBL" id="CP021111">
    <property type="protein sequence ID" value="ARP97439.1"/>
    <property type="molecule type" value="Genomic_DNA"/>
</dbReference>
<keyword evidence="7" id="KW-1185">Reference proteome</keyword>
<dbReference type="Gene3D" id="1.10.10.10">
    <property type="entry name" value="Winged helix-like DNA-binding domain superfamily/Winged helix DNA-binding domain"/>
    <property type="match status" value="1"/>
</dbReference>
<feature type="domain" description="HTH lysR-type" evidence="5">
    <location>
        <begin position="6"/>
        <end position="63"/>
    </location>
</feature>
<dbReference type="RefSeq" id="WP_086081084.1">
    <property type="nucleotide sequence ID" value="NZ_CP021111.1"/>
</dbReference>
<organism evidence="6 7">
    <name type="scientific">Bordetella genomosp. 13</name>
    <dbReference type="NCBI Taxonomy" id="463040"/>
    <lineage>
        <taxon>Bacteria</taxon>
        <taxon>Pseudomonadati</taxon>
        <taxon>Pseudomonadota</taxon>
        <taxon>Betaproteobacteria</taxon>
        <taxon>Burkholderiales</taxon>
        <taxon>Alcaligenaceae</taxon>
        <taxon>Bordetella</taxon>
    </lineage>
</organism>
<evidence type="ECO:0000313" key="6">
    <source>
        <dbReference type="EMBL" id="ARP97439.1"/>
    </source>
</evidence>
<evidence type="ECO:0000259" key="5">
    <source>
        <dbReference type="PROSITE" id="PS50931"/>
    </source>
</evidence>
<dbReference type="InterPro" id="IPR036388">
    <property type="entry name" value="WH-like_DNA-bd_sf"/>
</dbReference>